<sequence length="1569" mass="174125">MIALVIWLCLPKPQTQVDLLIIGQSGSIDDDVLNLPINLDLKELTDVFERVAEASPDFHFHPVVTADDLQKLESSEELHPNGILIAFVTGHQVAMNGASGEAELGIRFSNSPNKIPFQELIDQLASLKTERIVLLMDLSHQFPDLRIASETNFAVELIQATLDSAQERFPDLELTLLTSTAPGQISQPTVVEDGNSSKQTDCPQFGGTLFASQVAEAFRNGKLETVSELVDFVTEEVSKAARSSGVQQTVEVFQVSSQETTSDPQELLTHSYVYPSDESETTEDETDSTEKKPEPNDQDALAEGSDPSFVERLATLEQELRDLIILDRSKSLTVGNWRTADQLIRDAQYVLRHNTNLNPEYEELVARKIDQLNRLIQQVSPSQADQSSSLFSGWIPILNLEAPESSSSFQTVMEQVIDEGQGDGRDQKLFEQFEDLSARTALVSSLLNYFESLRALGTAKTPEELQELVNLQTKLQSFFSRFGGKTGWRSREWPHQFLFLDEVLKNAQESWTPEQFATIVDVLMMRTRLLQTSIGFVPESSKAIHQSIHADIAPDLSQALRSLTAAERWLILGGNNYPVVATLVQRDVEQTRRLMTQIDRQLQTELAKRSGEAKQRSEMLTLSLLLAKNYDEMLSESGSVTPLAKLSNFDGFSEDNLTQATGSRVSREDAQEFLDLLDGVDRQRVRSSIRSEVERRLPRINACWPFELRVRDQYSTTTSARPVMSSFAAIRILDELGLAPEDTLKLKQDWKEFVDAIANDASSQQLLAIEAKLLDGINSGFTEVEDNQLWSFEDADDSLVQELVDEDLRRHVQFAPTMYGVVYRDNFPNSRIADEPFQWSVSDQVIIGDDQIARIHVDAPQDSRVLVYSDELKLNVPGVEVVTSEPWNELTNAEEEVTLRANPNQFDGEASPIVALISPEGIVYGLQTVSTRAGFTPSGWKLRISANGVPLNYVDLSDSRKLVDFPPNTGKEPLVVRLELEKPENSFDETVNVMLYSLDESLKPQSALWNQQLSLQFPSGENRVAVPLVLPAEGESPAPETVTETNLTRGFAVEVRPQQSSSNKSDESVWLSIVPRFIDPVDVRDGESGGYVEIGEPSYDRRLHRLQIPIRRKRDIAPNLFPPKAIPVQLNLSTGLRSYLLKEPPALPTVPEEGYTLVADFGPEVEQFIETTDEQDLEFGLNIAGLNHLVQWRVSRSGGLVQLGSLNNRPEIRTALSFQTPEGSQTRLEVVDGTNVIVLSGANGEKQSVQFVLEPSIWYQPFTADTLLPSERKVNYNIRLVPEGQNSLPLRNFALTDRFARTVIAAPGPESTWLVKTTSANVELVTPVLNDFGLGEGLYEFQSTLTPVNGDVPIASTTSRLIVDATGPEIRWDNAPEEFDVQKGIRGVLRVSDPQTGIETVTIQATPEVSVPARLRPRGNSSNAEQLAEFVIPSSLLPEIPPSTRIQRKPLKLKIIATNRVGTSSTLEQPVTLVQRSMKAKEPDNSPKFRDLTITISSNSFFDVTLTGPNGAPIGTKAKQKKSVTFPKLEEGTYQVTWTNLYSGGSGGPKEVDLKVPGPDLPPQTVTIP</sequence>
<organism evidence="2 3">
    <name type="scientific">Thalassoglobus neptunius</name>
    <dbReference type="NCBI Taxonomy" id="1938619"/>
    <lineage>
        <taxon>Bacteria</taxon>
        <taxon>Pseudomonadati</taxon>
        <taxon>Planctomycetota</taxon>
        <taxon>Planctomycetia</taxon>
        <taxon>Planctomycetales</taxon>
        <taxon>Planctomycetaceae</taxon>
        <taxon>Thalassoglobus</taxon>
    </lineage>
</organism>
<keyword evidence="3" id="KW-1185">Reference proteome</keyword>
<accession>A0A5C5VYJ3</accession>
<evidence type="ECO:0000313" key="2">
    <source>
        <dbReference type="EMBL" id="TWT42819.1"/>
    </source>
</evidence>
<feature type="region of interest" description="Disordered" evidence="1">
    <location>
        <begin position="1546"/>
        <end position="1569"/>
    </location>
</feature>
<comment type="caution">
    <text evidence="2">The sequence shown here is derived from an EMBL/GenBank/DDBJ whole genome shotgun (WGS) entry which is preliminary data.</text>
</comment>
<proteinExistence type="predicted"/>
<feature type="compositionally biased region" description="Acidic residues" evidence="1">
    <location>
        <begin position="277"/>
        <end position="287"/>
    </location>
</feature>
<feature type="region of interest" description="Disordered" evidence="1">
    <location>
        <begin position="256"/>
        <end position="307"/>
    </location>
</feature>
<protein>
    <submittedName>
        <fullName evidence="2">Uncharacterized protein</fullName>
    </submittedName>
</protein>
<dbReference type="EMBL" id="SIHI01000037">
    <property type="protein sequence ID" value="TWT42819.1"/>
    <property type="molecule type" value="Genomic_DNA"/>
</dbReference>
<gene>
    <name evidence="2" type="ORF">KOR42_46230</name>
</gene>
<evidence type="ECO:0000313" key="3">
    <source>
        <dbReference type="Proteomes" id="UP000317243"/>
    </source>
</evidence>
<evidence type="ECO:0000256" key="1">
    <source>
        <dbReference type="SAM" id="MobiDB-lite"/>
    </source>
</evidence>
<reference evidence="2 3" key="1">
    <citation type="submission" date="2019-02" db="EMBL/GenBank/DDBJ databases">
        <title>Deep-cultivation of Planctomycetes and their phenomic and genomic characterization uncovers novel biology.</title>
        <authorList>
            <person name="Wiegand S."/>
            <person name="Jogler M."/>
            <person name="Boedeker C."/>
            <person name="Pinto D."/>
            <person name="Vollmers J."/>
            <person name="Rivas-Marin E."/>
            <person name="Kohn T."/>
            <person name="Peeters S.H."/>
            <person name="Heuer A."/>
            <person name="Rast P."/>
            <person name="Oberbeckmann S."/>
            <person name="Bunk B."/>
            <person name="Jeske O."/>
            <person name="Meyerdierks A."/>
            <person name="Storesund J.E."/>
            <person name="Kallscheuer N."/>
            <person name="Luecker S."/>
            <person name="Lage O.M."/>
            <person name="Pohl T."/>
            <person name="Merkel B.J."/>
            <person name="Hornburger P."/>
            <person name="Mueller R.-W."/>
            <person name="Bruemmer F."/>
            <person name="Labrenz M."/>
            <person name="Spormann A.M."/>
            <person name="Op Den Camp H."/>
            <person name="Overmann J."/>
            <person name="Amann R."/>
            <person name="Jetten M.S.M."/>
            <person name="Mascher T."/>
            <person name="Medema M.H."/>
            <person name="Devos D.P."/>
            <person name="Kaster A.-K."/>
            <person name="Ovreas L."/>
            <person name="Rohde M."/>
            <person name="Galperin M.Y."/>
            <person name="Jogler C."/>
        </authorList>
    </citation>
    <scope>NUCLEOTIDE SEQUENCE [LARGE SCALE GENOMIC DNA]</scope>
    <source>
        <strain evidence="2 3">KOR42</strain>
    </source>
</reference>
<name>A0A5C5VYJ3_9PLAN</name>
<dbReference type="Proteomes" id="UP000317243">
    <property type="component" value="Unassembled WGS sequence"/>
</dbReference>
<dbReference type="RefSeq" id="WP_146511965.1">
    <property type="nucleotide sequence ID" value="NZ_SIHI01000037.1"/>
</dbReference>